<name>A0ABX2E852_9FLAO</name>
<evidence type="ECO:0000313" key="3">
    <source>
        <dbReference type="Proteomes" id="UP000805085"/>
    </source>
</evidence>
<dbReference type="InterPro" id="IPR016186">
    <property type="entry name" value="C-type_lectin-like/link_sf"/>
</dbReference>
<evidence type="ECO:0000259" key="1">
    <source>
        <dbReference type="PROSITE" id="PS50041"/>
    </source>
</evidence>
<dbReference type="InterPro" id="IPR044023">
    <property type="entry name" value="Ig_7"/>
</dbReference>
<dbReference type="InterPro" id="IPR016187">
    <property type="entry name" value="CTDL_fold"/>
</dbReference>
<keyword evidence="3" id="KW-1185">Reference proteome</keyword>
<proteinExistence type="predicted"/>
<sequence>MKFNSFYIAIVLLIIGFNGYGQNFPPEISIVGNQVYCPGSQMSIVSSVSITDQNPEDTSLSQVFVQISEGYEFGQDNLTLIGNHPNIVAQWNQSEGSLTLLGPATFVEFSNAIESVVFQTSQTVFTQNRQFSINLGDANFLPSTGHYYFYVADTGITWSDARDAAASQTYYGLQGYLATITSEEESQLAGAQSSGTGWIGGSDEEVEGTWKWMTGPEAGQVFWQGVSNGYAPNGMFAFWNTNEPNNLNQEHYAHITDPSIGMMGSWNDLANTGSTDVNNAYHPKGYIVEFGGMPNEPNINLSASSVLIMPRVTTENLVVCGADMVSLNIQASTTDVWWFNAESSTTPIHSGLSYDVNINTTTTFWLLPVVNGCATNNTRIPLTVTINPLPDVSNITIFQCEDSVMDGISQFNLNDYYSSIVTGGLDNVEVDFFESIDLSDPIVEQQYTNLYNNQIIYALVTNTVTNCSNMAEVILSVNNAVVNTATLYTCDNFEETGFVTFDLTLAENEILNNQSSDITILGYYDSFDDALLQQNELNTDYTNTEVYNQTIYARLERNENCYSIAEIKLIVENIPNLLEDEEVYYCLNSFPESITLDGGIIDDVANNYSYLWSTGETTISIDVNEIGSYEVFVTKPLGCTNKRTITVLASSTAEDITIEVVDLSENNSLSVFVTGEGDYLYALDDEYGFYQDSSTFNGVQSGVHTVYIKDIKGDCGIVSKDISVLGFPKFFTPNGDTKNDTWQIKGFIDTSDIPVLVNIFNRYGKLMASLNSENQSWDGTHNGELMPTDDYWFIAKLLDRRTFKGHFTLKR</sequence>
<dbReference type="Gene3D" id="3.10.100.10">
    <property type="entry name" value="Mannose-Binding Protein A, subunit A"/>
    <property type="match status" value="1"/>
</dbReference>
<comment type="caution">
    <text evidence="2">The sequence shown here is derived from an EMBL/GenBank/DDBJ whole genome shotgun (WGS) entry which is preliminary data.</text>
</comment>
<evidence type="ECO:0000313" key="2">
    <source>
        <dbReference type="EMBL" id="NRD24688.1"/>
    </source>
</evidence>
<reference evidence="2 3" key="1">
    <citation type="journal article" date="2015" name="Int. J. Syst. Evol. Microbiol.">
        <title>Winogradskyella litoriviva sp. nov., isolated from coastal seawater.</title>
        <authorList>
            <person name="Nedashkovskaya O.I."/>
            <person name="Kukhlevskiy A.D."/>
            <person name="Zhukova N.V."/>
            <person name="Kim S.J."/>
            <person name="Rhee S.K."/>
            <person name="Mikhailov V.V."/>
        </authorList>
    </citation>
    <scope>NUCLEOTIDE SEQUENCE [LARGE SCALE GENOMIC DNA]</scope>
    <source>
        <strain evidence="2 3">KMM6491</strain>
    </source>
</reference>
<organism evidence="2 3">
    <name type="scientific">Winogradskyella litoriviva</name>
    <dbReference type="NCBI Taxonomy" id="1220182"/>
    <lineage>
        <taxon>Bacteria</taxon>
        <taxon>Pseudomonadati</taxon>
        <taxon>Bacteroidota</taxon>
        <taxon>Flavobacteriia</taxon>
        <taxon>Flavobacteriales</taxon>
        <taxon>Flavobacteriaceae</taxon>
        <taxon>Winogradskyella</taxon>
    </lineage>
</organism>
<dbReference type="NCBIfam" id="TIGR04131">
    <property type="entry name" value="Bac_Flav_CTERM"/>
    <property type="match status" value="1"/>
</dbReference>
<dbReference type="InterPro" id="IPR001304">
    <property type="entry name" value="C-type_lectin-like"/>
</dbReference>
<dbReference type="Pfam" id="PF13585">
    <property type="entry name" value="CHU_C"/>
    <property type="match status" value="1"/>
</dbReference>
<dbReference type="Pfam" id="PF19081">
    <property type="entry name" value="Ig_7"/>
    <property type="match status" value="1"/>
</dbReference>
<dbReference type="PROSITE" id="PS50041">
    <property type="entry name" value="C_TYPE_LECTIN_2"/>
    <property type="match status" value="1"/>
</dbReference>
<dbReference type="InterPro" id="IPR034007">
    <property type="entry name" value="CTLD_bac"/>
</dbReference>
<dbReference type="Proteomes" id="UP000805085">
    <property type="component" value="Unassembled WGS sequence"/>
</dbReference>
<gene>
    <name evidence="2" type="ORF">HNV10_15645</name>
</gene>
<protein>
    <submittedName>
        <fullName evidence="2">T9SS type B sorting domain-containing protein</fullName>
    </submittedName>
</protein>
<dbReference type="EMBL" id="JABRWQ010000007">
    <property type="protein sequence ID" value="NRD24688.1"/>
    <property type="molecule type" value="Genomic_DNA"/>
</dbReference>
<feature type="domain" description="C-type lectin" evidence="1">
    <location>
        <begin position="143"/>
        <end position="268"/>
    </location>
</feature>
<dbReference type="InterPro" id="IPR026341">
    <property type="entry name" value="T9SS_type_B"/>
</dbReference>
<dbReference type="CDD" id="cd03603">
    <property type="entry name" value="CLECT_VCBS"/>
    <property type="match status" value="1"/>
</dbReference>
<dbReference type="RefSeq" id="WP_173302336.1">
    <property type="nucleotide sequence ID" value="NZ_JABRWQ010000007.1"/>
</dbReference>
<accession>A0ABX2E852</accession>
<dbReference type="SUPFAM" id="SSF56436">
    <property type="entry name" value="C-type lectin-like"/>
    <property type="match status" value="1"/>
</dbReference>